<dbReference type="PANTHER" id="PTHR33116:SF78">
    <property type="entry name" value="OS12G0587133 PROTEIN"/>
    <property type="match status" value="1"/>
</dbReference>
<protein>
    <recommendedName>
        <fullName evidence="1">Reverse transcriptase zinc-binding domain-containing protein</fullName>
    </recommendedName>
</protein>
<dbReference type="EMBL" id="CP144745">
    <property type="protein sequence ID" value="WVZ52423.1"/>
    <property type="molecule type" value="Genomic_DNA"/>
</dbReference>
<dbReference type="Proteomes" id="UP001341281">
    <property type="component" value="Chromosome 01"/>
</dbReference>
<organism evidence="2 3">
    <name type="scientific">Paspalum notatum var. saurae</name>
    <dbReference type="NCBI Taxonomy" id="547442"/>
    <lineage>
        <taxon>Eukaryota</taxon>
        <taxon>Viridiplantae</taxon>
        <taxon>Streptophyta</taxon>
        <taxon>Embryophyta</taxon>
        <taxon>Tracheophyta</taxon>
        <taxon>Spermatophyta</taxon>
        <taxon>Magnoliopsida</taxon>
        <taxon>Liliopsida</taxon>
        <taxon>Poales</taxon>
        <taxon>Poaceae</taxon>
        <taxon>PACMAD clade</taxon>
        <taxon>Panicoideae</taxon>
        <taxon>Andropogonodae</taxon>
        <taxon>Paspaleae</taxon>
        <taxon>Paspalinae</taxon>
        <taxon>Paspalum</taxon>
    </lineage>
</organism>
<dbReference type="PANTHER" id="PTHR33116">
    <property type="entry name" value="REVERSE TRANSCRIPTASE ZINC-BINDING DOMAIN-CONTAINING PROTEIN-RELATED-RELATED"/>
    <property type="match status" value="1"/>
</dbReference>
<reference evidence="2 3" key="1">
    <citation type="submission" date="2024-02" db="EMBL/GenBank/DDBJ databases">
        <title>High-quality chromosome-scale genome assembly of Pensacola bahiagrass (Paspalum notatum Flugge var. saurae).</title>
        <authorList>
            <person name="Vega J.M."/>
            <person name="Podio M."/>
            <person name="Orjuela J."/>
            <person name="Siena L.A."/>
            <person name="Pessino S.C."/>
            <person name="Combes M.C."/>
            <person name="Mariac C."/>
            <person name="Albertini E."/>
            <person name="Pupilli F."/>
            <person name="Ortiz J.P.A."/>
            <person name="Leblanc O."/>
        </authorList>
    </citation>
    <scope>NUCLEOTIDE SEQUENCE [LARGE SCALE GENOMIC DNA]</scope>
    <source>
        <strain evidence="2">R1</strain>
        <tissue evidence="2">Leaf</tissue>
    </source>
</reference>
<feature type="domain" description="Reverse transcriptase zinc-binding" evidence="1">
    <location>
        <begin position="419"/>
        <end position="503"/>
    </location>
</feature>
<accession>A0AAQ3PR73</accession>
<feature type="non-terminal residue" evidence="2">
    <location>
        <position position="1"/>
    </location>
</feature>
<evidence type="ECO:0000259" key="1">
    <source>
        <dbReference type="Pfam" id="PF13966"/>
    </source>
</evidence>
<evidence type="ECO:0000313" key="2">
    <source>
        <dbReference type="EMBL" id="WVZ52423.1"/>
    </source>
</evidence>
<gene>
    <name evidence="2" type="ORF">U9M48_003478</name>
</gene>
<sequence length="577" mass="65233">EQDLSFLDEEFSEVDVEATIKDMLLDKAPGPDGFTGRFYLSCWQIIREDAMVVLAAIHKGHVAKFKLLNSAFFTLLPKKVDALEVKDFWPISLMHSFAKMVTKVLANRLAPRLPDLVSINQSAFIKGRSIQDNFLLFLGRFCSRCCSTWVLVIDGATCCVSSFPPPPRVCLLMENQGMWSCIGDISIYADDVILFLRPNQVDLSLISRLLEVFGHACGLRTNFGKSSIFPINCMEAELDIIKHAVACEVSCFPCKYHSIPLTVRKPSKVILLPLVDKVADCLPKWKASLLNRAGHLVVVKTVFTAIRIHLMTALDLPKCLIKAMDKLRRFLWFDQEKANGGNCLVSWENVQLGVSKKARRRCTVSQALTNRRWVTDIKGSLTIQVLVECVKVWELVDGVTLQLGVPDQFHWRFTQSEQYSCQFAYQALFLGTNKFGPWKRIWKSWAPLLCKFFIWLALKNRCWTADRLAKRRLPHPTVCPVCDQEQETMQHLLFSGVFSQEVWTLVFNGLGMSAVSPQLDVNQAPKEVKKGLNSLTILVAWELWKHRNDCVFEGALEAQEGNLWCLAGNSALSLLSA</sequence>
<feature type="non-terminal residue" evidence="2">
    <location>
        <position position="577"/>
    </location>
</feature>
<dbReference type="Pfam" id="PF13966">
    <property type="entry name" value="zf-RVT"/>
    <property type="match status" value="1"/>
</dbReference>
<keyword evidence="3" id="KW-1185">Reference proteome</keyword>
<evidence type="ECO:0000313" key="3">
    <source>
        <dbReference type="Proteomes" id="UP001341281"/>
    </source>
</evidence>
<dbReference type="AlphaFoldDB" id="A0AAQ3PR73"/>
<name>A0AAQ3PR73_PASNO</name>
<proteinExistence type="predicted"/>
<dbReference type="InterPro" id="IPR026960">
    <property type="entry name" value="RVT-Znf"/>
</dbReference>